<keyword evidence="3" id="KW-1185">Reference proteome</keyword>
<evidence type="ECO:0000313" key="2">
    <source>
        <dbReference type="EMBL" id="KAG5637206.1"/>
    </source>
</evidence>
<protein>
    <recommendedName>
        <fullName evidence="1">DUF4246 domain-containing protein</fullName>
    </recommendedName>
</protein>
<dbReference type="PANTHER" id="PTHR33119">
    <property type="entry name" value="IFI3P"/>
    <property type="match status" value="1"/>
</dbReference>
<comment type="caution">
    <text evidence="2">The sequence shown here is derived from an EMBL/GenBank/DDBJ whole genome shotgun (WGS) entry which is preliminary data.</text>
</comment>
<dbReference type="EMBL" id="JABCKI010005851">
    <property type="protein sequence ID" value="KAG5637206.1"/>
    <property type="molecule type" value="Genomic_DNA"/>
</dbReference>
<name>A0A9P7FU93_9AGAR</name>
<sequence>MSSDIADRITSYINNLHPEQHKDLYSVIEHILSRSIPLWNLTLTPVLKERVEHPRVYYGQLAPSSMLRIKYTEVVYDPSERMPSRMMSDETKEEYSRRYDQWVNEIRKLVLPDASVIVKLANIHLTPENPSYDGGTWHVEGKLNERICASAIYYYDCENITPSRLAFRQHCETNGFKVWRTIDYPQWEYDWLPAVFGCEQEGPGLQNIGTVDTLEGRLLTWPNVLQHQVQPFKLANPSKPGHRKILALFLLDPNIRIISTANVPCQQQHWWIEAIRQDRNKISTLPIEIQDLIFGFLGEFPITMQHAKEERVKLMDERKSFIVAQNARYLDSCFSLCEH</sequence>
<gene>
    <name evidence="2" type="ORF">H0H81_005419</name>
</gene>
<reference evidence="2" key="2">
    <citation type="submission" date="2021-10" db="EMBL/GenBank/DDBJ databases">
        <title>Phylogenomics reveals ancestral predisposition of the termite-cultivated fungus Termitomyces towards a domesticated lifestyle.</title>
        <authorList>
            <person name="Auxier B."/>
            <person name="Grum-Grzhimaylo A."/>
            <person name="Cardenas M.E."/>
            <person name="Lodge J.D."/>
            <person name="Laessoe T."/>
            <person name="Pedersen O."/>
            <person name="Smith M.E."/>
            <person name="Kuyper T.W."/>
            <person name="Franco-Molano E.A."/>
            <person name="Baroni T.J."/>
            <person name="Aanen D.K."/>
        </authorList>
    </citation>
    <scope>NUCLEOTIDE SEQUENCE</scope>
    <source>
        <strain evidence="2">D49</strain>
    </source>
</reference>
<dbReference type="PANTHER" id="PTHR33119:SF1">
    <property type="entry name" value="FE2OG DIOXYGENASE DOMAIN-CONTAINING PROTEIN"/>
    <property type="match status" value="1"/>
</dbReference>
<dbReference type="Pfam" id="PF14033">
    <property type="entry name" value="DUF4246"/>
    <property type="match status" value="1"/>
</dbReference>
<accession>A0A9P7FU93</accession>
<evidence type="ECO:0000313" key="3">
    <source>
        <dbReference type="Proteomes" id="UP000717328"/>
    </source>
</evidence>
<reference evidence="2" key="1">
    <citation type="submission" date="2021-02" db="EMBL/GenBank/DDBJ databases">
        <authorList>
            <person name="Nieuwenhuis M."/>
            <person name="Van De Peppel L.J.J."/>
        </authorList>
    </citation>
    <scope>NUCLEOTIDE SEQUENCE</scope>
    <source>
        <strain evidence="2">D49</strain>
    </source>
</reference>
<feature type="domain" description="DUF4246" evidence="1">
    <location>
        <begin position="7"/>
        <end position="273"/>
    </location>
</feature>
<dbReference type="AlphaFoldDB" id="A0A9P7FU93"/>
<dbReference type="OrthoDB" id="415532at2759"/>
<organism evidence="2 3">
    <name type="scientific">Sphagnurus paluster</name>
    <dbReference type="NCBI Taxonomy" id="117069"/>
    <lineage>
        <taxon>Eukaryota</taxon>
        <taxon>Fungi</taxon>
        <taxon>Dikarya</taxon>
        <taxon>Basidiomycota</taxon>
        <taxon>Agaricomycotina</taxon>
        <taxon>Agaricomycetes</taxon>
        <taxon>Agaricomycetidae</taxon>
        <taxon>Agaricales</taxon>
        <taxon>Tricholomatineae</taxon>
        <taxon>Lyophyllaceae</taxon>
        <taxon>Sphagnurus</taxon>
    </lineage>
</organism>
<proteinExistence type="predicted"/>
<dbReference type="InterPro" id="IPR025340">
    <property type="entry name" value="DUF4246"/>
</dbReference>
<dbReference type="InterPro" id="IPR049192">
    <property type="entry name" value="DUF4246_C"/>
</dbReference>
<evidence type="ECO:0000259" key="1">
    <source>
        <dbReference type="Pfam" id="PF14033"/>
    </source>
</evidence>
<dbReference type="Proteomes" id="UP000717328">
    <property type="component" value="Unassembled WGS sequence"/>
</dbReference>